<dbReference type="PROSITE" id="PS50836">
    <property type="entry name" value="DOMON"/>
    <property type="match status" value="1"/>
</dbReference>
<accession>A0A913WVH5</accession>
<keyword evidence="2" id="KW-0813">Transport</keyword>
<dbReference type="Pfam" id="PF03351">
    <property type="entry name" value="DOMON"/>
    <property type="match status" value="1"/>
</dbReference>
<feature type="transmembrane region" description="Helical" evidence="8">
    <location>
        <begin position="254"/>
        <end position="275"/>
    </location>
</feature>
<feature type="transmembrane region" description="Helical" evidence="8">
    <location>
        <begin position="287"/>
        <end position="307"/>
    </location>
</feature>
<feature type="signal peptide" evidence="9">
    <location>
        <begin position="1"/>
        <end position="23"/>
    </location>
</feature>
<evidence type="ECO:0000256" key="2">
    <source>
        <dbReference type="ARBA" id="ARBA00022448"/>
    </source>
</evidence>
<dbReference type="CDD" id="cd08760">
    <property type="entry name" value="Cyt_b561_FRRS1_like"/>
    <property type="match status" value="1"/>
</dbReference>
<dbReference type="EnsemblMetazoa" id="XM_021039111.2">
    <property type="protein sequence ID" value="XP_020894770.1"/>
    <property type="gene ID" value="LOC110233787"/>
</dbReference>
<comment type="subcellular location">
    <subcellularLocation>
        <location evidence="1">Membrane</location>
    </subcellularLocation>
</comment>
<keyword evidence="4 9" id="KW-0732">Signal</keyword>
<evidence type="ECO:0000256" key="5">
    <source>
        <dbReference type="ARBA" id="ARBA00022982"/>
    </source>
</evidence>
<evidence type="ECO:0008006" key="14">
    <source>
        <dbReference type="Google" id="ProtNLM"/>
    </source>
</evidence>
<dbReference type="GO" id="GO:0016020">
    <property type="term" value="C:membrane"/>
    <property type="evidence" value="ECO:0007669"/>
    <property type="project" value="UniProtKB-SubCell"/>
</dbReference>
<dbReference type="KEGG" id="epa:110233787"/>
<dbReference type="PANTHER" id="PTHR23130">
    <property type="entry name" value="CYTOCHROME B561 AND DOMON DOMAIN-CONTAINING PROTEIN"/>
    <property type="match status" value="1"/>
</dbReference>
<evidence type="ECO:0000313" key="12">
    <source>
        <dbReference type="EnsemblMetazoa" id="XP_020894770.1"/>
    </source>
</evidence>
<name>A0A913WVH5_EXADI</name>
<dbReference type="InterPro" id="IPR005018">
    <property type="entry name" value="DOMON_domain"/>
</dbReference>
<dbReference type="CDD" id="cd09628">
    <property type="entry name" value="DOMON_SDR_2_like"/>
    <property type="match status" value="1"/>
</dbReference>
<protein>
    <recommendedName>
        <fullName evidence="14">Ferric-chelate reductase 1</fullName>
    </recommendedName>
</protein>
<dbReference type="RefSeq" id="XP_020894770.1">
    <property type="nucleotide sequence ID" value="XM_021039111.2"/>
</dbReference>
<dbReference type="GeneID" id="110233787"/>
<feature type="chain" id="PRO_5037777838" description="Ferric-chelate reductase 1" evidence="9">
    <location>
        <begin position="24"/>
        <end position="448"/>
    </location>
</feature>
<evidence type="ECO:0000256" key="3">
    <source>
        <dbReference type="ARBA" id="ARBA00022692"/>
    </source>
</evidence>
<keyword evidence="13" id="KW-1185">Reference proteome</keyword>
<reference evidence="12" key="1">
    <citation type="submission" date="2022-11" db="UniProtKB">
        <authorList>
            <consortium name="EnsemblMetazoa"/>
        </authorList>
    </citation>
    <scope>IDENTIFICATION</scope>
</reference>
<keyword evidence="6 8" id="KW-1133">Transmembrane helix</keyword>
<dbReference type="Proteomes" id="UP000887567">
    <property type="component" value="Unplaced"/>
</dbReference>
<dbReference type="OMA" id="TIYTSGW"/>
<feature type="transmembrane region" description="Helical" evidence="8">
    <location>
        <begin position="319"/>
        <end position="340"/>
    </location>
</feature>
<dbReference type="SMART" id="SM00665">
    <property type="entry name" value="B561"/>
    <property type="match status" value="1"/>
</dbReference>
<evidence type="ECO:0000256" key="8">
    <source>
        <dbReference type="SAM" id="Phobius"/>
    </source>
</evidence>
<sequence length="448" mass="50127">MYLLLSSILIGFALLVFPRCSLSTSPKNLPIHIEKSGCPKTKGCFSFPEDCKSSKDCDYLVTYLPGKENVTFSVSAKGEYVALGFNDKPEMGGTDTVICFKARIGYAIAHFSLVGHDSPQYDPADRASLAPQGMKGLDVSYEDGVIKCRFERQKDPTKYMKYDLNKNLYLIFARGKSSGEFIKEHSWKDTSWKKVNVSTLLEIEGKEFDLLLAHAGLMFLAWIGFATVGIFTSRYRKSSWGDKKLLNSDLWFRIHQVCMLSTIVLSLIGIIVIFVHVGSFAEGAHPIIGIFILAFMIAQPIMAFFRPDPQAYSRFLFNWIHRLVGFFAVVFAILNCYLGINMVDGLKVKGNATLSVFVVIMVLVIVLYEVFLFRNAKPVLSPFSVDSDGQDNVQINTPADQVVHDEPTTPQTTTEKRDSILRDVVFYFVLTLCLSCCLGFFIVLGTVV</sequence>
<keyword evidence="5" id="KW-0249">Electron transport</keyword>
<evidence type="ECO:0000259" key="10">
    <source>
        <dbReference type="PROSITE" id="PS50836"/>
    </source>
</evidence>
<feature type="transmembrane region" description="Helical" evidence="8">
    <location>
        <begin position="211"/>
        <end position="233"/>
    </location>
</feature>
<feature type="domain" description="Cytochrome b561" evidence="11">
    <location>
        <begin position="177"/>
        <end position="377"/>
    </location>
</feature>
<organism evidence="12 13">
    <name type="scientific">Exaiptasia diaphana</name>
    <name type="common">Tropical sea anemone</name>
    <name type="synonym">Aiptasia pulchella</name>
    <dbReference type="NCBI Taxonomy" id="2652724"/>
    <lineage>
        <taxon>Eukaryota</taxon>
        <taxon>Metazoa</taxon>
        <taxon>Cnidaria</taxon>
        <taxon>Anthozoa</taxon>
        <taxon>Hexacorallia</taxon>
        <taxon>Actiniaria</taxon>
        <taxon>Aiptasiidae</taxon>
        <taxon>Exaiptasia</taxon>
    </lineage>
</organism>
<dbReference type="PROSITE" id="PS50939">
    <property type="entry name" value="CYTOCHROME_B561"/>
    <property type="match status" value="1"/>
</dbReference>
<dbReference type="PANTHER" id="PTHR23130:SF171">
    <property type="entry name" value="OS01G0895300 PROTEIN"/>
    <property type="match status" value="1"/>
</dbReference>
<keyword evidence="3 8" id="KW-0812">Transmembrane</keyword>
<evidence type="ECO:0000313" key="13">
    <source>
        <dbReference type="Proteomes" id="UP000887567"/>
    </source>
</evidence>
<evidence type="ECO:0000256" key="9">
    <source>
        <dbReference type="SAM" id="SignalP"/>
    </source>
</evidence>
<evidence type="ECO:0000259" key="11">
    <source>
        <dbReference type="PROSITE" id="PS50939"/>
    </source>
</evidence>
<feature type="domain" description="DOMON" evidence="10">
    <location>
        <begin position="57"/>
        <end position="175"/>
    </location>
</feature>
<evidence type="ECO:0000256" key="1">
    <source>
        <dbReference type="ARBA" id="ARBA00004370"/>
    </source>
</evidence>
<dbReference type="SMART" id="SM00664">
    <property type="entry name" value="DoH"/>
    <property type="match status" value="1"/>
</dbReference>
<feature type="transmembrane region" description="Helical" evidence="8">
    <location>
        <begin position="352"/>
        <end position="373"/>
    </location>
</feature>
<dbReference type="AlphaFoldDB" id="A0A913WVH5"/>
<evidence type="ECO:0000256" key="6">
    <source>
        <dbReference type="ARBA" id="ARBA00022989"/>
    </source>
</evidence>
<keyword evidence="7 8" id="KW-0472">Membrane</keyword>
<evidence type="ECO:0000256" key="4">
    <source>
        <dbReference type="ARBA" id="ARBA00022729"/>
    </source>
</evidence>
<dbReference type="OrthoDB" id="2419613at2759"/>
<proteinExistence type="predicted"/>
<dbReference type="InterPro" id="IPR006593">
    <property type="entry name" value="Cyt_b561/ferric_Rdtase_TM"/>
</dbReference>
<dbReference type="Pfam" id="PF03188">
    <property type="entry name" value="Cytochrom_B561"/>
    <property type="match status" value="1"/>
</dbReference>
<evidence type="ECO:0000256" key="7">
    <source>
        <dbReference type="ARBA" id="ARBA00023136"/>
    </source>
</evidence>
<dbReference type="Gene3D" id="1.20.120.1770">
    <property type="match status" value="1"/>
</dbReference>
<feature type="transmembrane region" description="Helical" evidence="8">
    <location>
        <begin position="424"/>
        <end position="447"/>
    </location>
</feature>